<dbReference type="OMA" id="KRTETEC"/>
<evidence type="ECO:0000313" key="3">
    <source>
        <dbReference type="EMBL" id="KFM76402.1"/>
    </source>
</evidence>
<accession>A0A087UGB3</accession>
<evidence type="ECO:0000313" key="4">
    <source>
        <dbReference type="Proteomes" id="UP000054359"/>
    </source>
</evidence>
<organism evidence="3 4">
    <name type="scientific">Stegodyphus mimosarum</name>
    <name type="common">African social velvet spider</name>
    <dbReference type="NCBI Taxonomy" id="407821"/>
    <lineage>
        <taxon>Eukaryota</taxon>
        <taxon>Metazoa</taxon>
        <taxon>Ecdysozoa</taxon>
        <taxon>Arthropoda</taxon>
        <taxon>Chelicerata</taxon>
        <taxon>Arachnida</taxon>
        <taxon>Araneae</taxon>
        <taxon>Araneomorphae</taxon>
        <taxon>Entelegynae</taxon>
        <taxon>Eresoidea</taxon>
        <taxon>Eresidae</taxon>
        <taxon>Stegodyphus</taxon>
    </lineage>
</organism>
<dbReference type="Gene3D" id="2.60.40.10">
    <property type="entry name" value="Immunoglobulins"/>
    <property type="match status" value="1"/>
</dbReference>
<evidence type="ECO:0000259" key="2">
    <source>
        <dbReference type="PROSITE" id="PS50853"/>
    </source>
</evidence>
<proteinExistence type="predicted"/>
<dbReference type="AlphaFoldDB" id="A0A087UGB3"/>
<dbReference type="InterPro" id="IPR013783">
    <property type="entry name" value="Ig-like_fold"/>
</dbReference>
<dbReference type="SUPFAM" id="SSF49265">
    <property type="entry name" value="Fibronectin type III"/>
    <property type="match status" value="1"/>
</dbReference>
<keyword evidence="4" id="KW-1185">Reference proteome</keyword>
<sequence length="147" mass="15875">MFSIVPAGPPEALQNCTLVNHTENSIQVECIEGYNGGLPQLFTIEVYDVEMGKLRSNVTLGQPAFIIQGLPSSTALHLVLYASNGKGRSPPYTLSATTLQRAEKLTGMQGIIIIRPVLGILIGVVVALVIIAIIIVISIKVKRRRKQ</sequence>
<keyword evidence="1" id="KW-0812">Transmembrane</keyword>
<keyword evidence="1" id="KW-1133">Transmembrane helix</keyword>
<evidence type="ECO:0000256" key="1">
    <source>
        <dbReference type="SAM" id="Phobius"/>
    </source>
</evidence>
<feature type="domain" description="Fibronectin type-III" evidence="2">
    <location>
        <begin position="9"/>
        <end position="102"/>
    </location>
</feature>
<feature type="transmembrane region" description="Helical" evidence="1">
    <location>
        <begin position="117"/>
        <end position="139"/>
    </location>
</feature>
<dbReference type="PANTHER" id="PTHR23278:SF19">
    <property type="entry name" value="OBSCURIN"/>
    <property type="match status" value="1"/>
</dbReference>
<dbReference type="PROSITE" id="PS50853">
    <property type="entry name" value="FN3"/>
    <property type="match status" value="1"/>
</dbReference>
<dbReference type="EMBL" id="KK119681">
    <property type="protein sequence ID" value="KFM76402.1"/>
    <property type="molecule type" value="Genomic_DNA"/>
</dbReference>
<protein>
    <recommendedName>
        <fullName evidence="2">Fibronectin type-III domain-containing protein</fullName>
    </recommendedName>
</protein>
<dbReference type="STRING" id="407821.A0A087UGB3"/>
<feature type="non-terminal residue" evidence="3">
    <location>
        <position position="147"/>
    </location>
</feature>
<dbReference type="PANTHER" id="PTHR23278">
    <property type="entry name" value="SIDESTEP PROTEIN"/>
    <property type="match status" value="1"/>
</dbReference>
<gene>
    <name evidence="3" type="ORF">X975_12672</name>
</gene>
<dbReference type="Proteomes" id="UP000054359">
    <property type="component" value="Unassembled WGS sequence"/>
</dbReference>
<keyword evidence="1" id="KW-0472">Membrane</keyword>
<dbReference type="InterPro" id="IPR003961">
    <property type="entry name" value="FN3_dom"/>
</dbReference>
<dbReference type="OrthoDB" id="6430706at2759"/>
<dbReference type="CDD" id="cd00063">
    <property type="entry name" value="FN3"/>
    <property type="match status" value="1"/>
</dbReference>
<reference evidence="3 4" key="1">
    <citation type="submission" date="2013-11" db="EMBL/GenBank/DDBJ databases">
        <title>Genome sequencing of Stegodyphus mimosarum.</title>
        <authorList>
            <person name="Bechsgaard J."/>
        </authorList>
    </citation>
    <scope>NUCLEOTIDE SEQUENCE [LARGE SCALE GENOMIC DNA]</scope>
</reference>
<name>A0A087UGB3_STEMI</name>
<dbReference type="InterPro" id="IPR036116">
    <property type="entry name" value="FN3_sf"/>
</dbReference>